<sequence length="439" mass="48428">MKKFFSTILVLAVAVFVNAQQLSKVYVLSEGGFSAGTSMLSLYDNINNTFTQSIFSTGNIGLYPDGLVYYEGYLYLTEQGSFGSSGKIYKLDTLGTVLASATVGTNPYSLAIINNKIYITNGPASNVSVLNLNDLSFVKNISVGVYPQEIITFSNKVFVANNSVWGGALDSTVSVIDPTLDSVVATITVKKDPSAFAITNDNYLLIGCPGDENNGRIYKIDPTTYQKIVEYSVPIYGFGKDISLDKNGNDLYFISYLNDIVKYNPNTNTSSLVLSSVYPNNYYYGYSFEPVSKKHFVLDAKNFTVNGSLSILDSSYNLISSYTTSIAPRRIEFKYNENPSNVDDKLVASSFSLQQNYPNPFNPSTNISWQMPESAHITIKVYNILGNEILTLVDEYKQAGNYNINFNAGDLSSGTYFYVLKVNDGNQTFSTTKKMTLLK</sequence>
<dbReference type="NCBIfam" id="TIGR04183">
    <property type="entry name" value="Por_Secre_tail"/>
    <property type="match status" value="1"/>
</dbReference>
<keyword evidence="4" id="KW-1185">Reference proteome</keyword>
<evidence type="ECO:0000313" key="3">
    <source>
        <dbReference type="EMBL" id="AFH50004.1"/>
    </source>
</evidence>
<gene>
    <name evidence="3" type="ordered locus">IALB_2301</name>
</gene>
<dbReference type="OrthoDB" id="1524469at2"/>
<evidence type="ECO:0000313" key="4">
    <source>
        <dbReference type="Proteomes" id="UP000007394"/>
    </source>
</evidence>
<organism evidence="3 4">
    <name type="scientific">Ignavibacterium album (strain DSM 19864 / JCM 16511 / NBRC 101810 / Mat9-16)</name>
    <dbReference type="NCBI Taxonomy" id="945713"/>
    <lineage>
        <taxon>Bacteria</taxon>
        <taxon>Pseudomonadati</taxon>
        <taxon>Ignavibacteriota</taxon>
        <taxon>Ignavibacteria</taxon>
        <taxon>Ignavibacteriales</taxon>
        <taxon>Ignavibacteriaceae</taxon>
        <taxon>Ignavibacterium</taxon>
    </lineage>
</organism>
<dbReference type="STRING" id="945713.IALB_2301"/>
<dbReference type="Pfam" id="PF18962">
    <property type="entry name" value="Por_Secre_tail"/>
    <property type="match status" value="1"/>
</dbReference>
<dbReference type="InterPro" id="IPR051200">
    <property type="entry name" value="Host-pathogen_enzymatic-act"/>
</dbReference>
<evidence type="ECO:0000259" key="2">
    <source>
        <dbReference type="Pfam" id="PF18962"/>
    </source>
</evidence>
<dbReference type="AlphaFoldDB" id="I0ALZ7"/>
<dbReference type="SUPFAM" id="SSF51004">
    <property type="entry name" value="C-terminal (heme d1) domain of cytochrome cd1-nitrite reductase"/>
    <property type="match status" value="1"/>
</dbReference>
<proteinExistence type="predicted"/>
<reference evidence="3 4" key="1">
    <citation type="journal article" date="2012" name="Front. Microbiol.">
        <title>Complete genome of Ignavibacterium album, a metabolically versatile, flagellated, facultative anaerobe from the phylum Chlorobi.</title>
        <authorList>
            <person name="Liu Z."/>
            <person name="Frigaard N.-U."/>
            <person name="Vogl K."/>
            <person name="Iino T."/>
            <person name="Ohkuma M."/>
            <person name="Overmann J."/>
            <person name="Bryant D.A."/>
        </authorList>
    </citation>
    <scope>NUCLEOTIDE SEQUENCE [LARGE SCALE GENOMIC DNA]</scope>
    <source>
        <strain evidence="4">DSM 19864 / JCM 16511 / NBRC 101810 / Mat9-16</strain>
    </source>
</reference>
<feature type="chain" id="PRO_5003624838" evidence="1">
    <location>
        <begin position="20"/>
        <end position="439"/>
    </location>
</feature>
<evidence type="ECO:0000256" key="1">
    <source>
        <dbReference type="SAM" id="SignalP"/>
    </source>
</evidence>
<feature type="signal peptide" evidence="1">
    <location>
        <begin position="1"/>
        <end position="19"/>
    </location>
</feature>
<dbReference type="InterPro" id="IPR026444">
    <property type="entry name" value="Secre_tail"/>
</dbReference>
<name>I0ALZ7_IGNAJ</name>
<accession>I0ALZ7</accession>
<dbReference type="Gene3D" id="2.60.40.4070">
    <property type="match status" value="1"/>
</dbReference>
<dbReference type="Proteomes" id="UP000007394">
    <property type="component" value="Chromosome"/>
</dbReference>
<dbReference type="EMBL" id="CP003418">
    <property type="protein sequence ID" value="AFH50004.1"/>
    <property type="molecule type" value="Genomic_DNA"/>
</dbReference>
<dbReference type="KEGG" id="ial:IALB_2301"/>
<keyword evidence="1" id="KW-0732">Signal</keyword>
<dbReference type="HOGENOM" id="CLU_623708_0_0_10"/>
<dbReference type="Gene3D" id="2.130.10.10">
    <property type="entry name" value="YVTN repeat-like/Quinoprotein amine dehydrogenase"/>
    <property type="match status" value="1"/>
</dbReference>
<dbReference type="InterPro" id="IPR015943">
    <property type="entry name" value="WD40/YVTN_repeat-like_dom_sf"/>
</dbReference>
<dbReference type="PANTHER" id="PTHR47197">
    <property type="entry name" value="PROTEIN NIRF"/>
    <property type="match status" value="1"/>
</dbReference>
<dbReference type="InterPro" id="IPR011048">
    <property type="entry name" value="Haem_d1_sf"/>
</dbReference>
<dbReference type="eggNOG" id="COG3391">
    <property type="taxonomic scope" value="Bacteria"/>
</dbReference>
<protein>
    <submittedName>
        <fullName evidence="3">5'-Nucleotidase domain protein</fullName>
    </submittedName>
</protein>
<dbReference type="RefSeq" id="WP_014561153.1">
    <property type="nucleotide sequence ID" value="NC_017464.1"/>
</dbReference>
<feature type="domain" description="Secretion system C-terminal sorting" evidence="2">
    <location>
        <begin position="357"/>
        <end position="430"/>
    </location>
</feature>
<dbReference type="PANTHER" id="PTHR47197:SF3">
    <property type="entry name" value="DIHYDRO-HEME D1 DEHYDROGENASE"/>
    <property type="match status" value="1"/>
</dbReference>